<comment type="caution">
    <text evidence="3">The sequence shown here is derived from an EMBL/GenBank/DDBJ whole genome shotgun (WGS) entry which is preliminary data.</text>
</comment>
<dbReference type="RefSeq" id="WP_207396220.1">
    <property type="nucleotide sequence ID" value="NZ_JABRWO010000004.1"/>
</dbReference>
<gene>
    <name evidence="3" type="ORF">HOV93_19350</name>
</gene>
<dbReference type="Pfam" id="PF07596">
    <property type="entry name" value="SBP_bac_10"/>
    <property type="match status" value="1"/>
</dbReference>
<sequence>MTEPSPFDSPQAFVKEPESKQWWKLTVTEVLVIIFIIAVLLGLLLPPITSQPRINSRIDQSMNQMNNIGYALQSYHDTYDCLPPAVVTDADGQPLYSWRVLILPFIEQKNLYDQFDLSQPWDSKTNGPLAEQVPYPLESPFLGPSAQLGVTTYLAVVDPAEQRTLMLAHKGGILDEVPCLLGEASLVVEHVGRPVIWTKPEDISPFELIAQPPIDQNGDSKCPVLLGDGSVRVLDAKNQSQFRNELLCEEVAAAEDPGKR</sequence>
<evidence type="ECO:0000313" key="4">
    <source>
        <dbReference type="Proteomes" id="UP000551616"/>
    </source>
</evidence>
<dbReference type="EMBL" id="JABRWO010000004">
    <property type="protein sequence ID" value="MBA2114768.1"/>
    <property type="molecule type" value="Genomic_DNA"/>
</dbReference>
<feature type="domain" description="DUF1559" evidence="2">
    <location>
        <begin position="55"/>
        <end position="138"/>
    </location>
</feature>
<reference evidence="3 4" key="1">
    <citation type="submission" date="2020-05" db="EMBL/GenBank/DDBJ databases">
        <title>Bremerella alba sp. nov., a novel planctomycete isolated from the surface of the macroalga Fucus spiralis.</title>
        <authorList>
            <person name="Godinho O."/>
            <person name="Botelho R."/>
            <person name="Albuquerque L."/>
            <person name="Wiegand S."/>
            <person name="Da Costa M.S."/>
            <person name="Lobo-Da-Cunha A."/>
            <person name="Jogler C."/>
            <person name="Lage O.M."/>
        </authorList>
    </citation>
    <scope>NUCLEOTIDE SEQUENCE [LARGE SCALE GENOMIC DNA]</scope>
    <source>
        <strain evidence="3 4">FF15</strain>
    </source>
</reference>
<evidence type="ECO:0000259" key="2">
    <source>
        <dbReference type="Pfam" id="PF07596"/>
    </source>
</evidence>
<dbReference type="PANTHER" id="PTHR30093:SF2">
    <property type="entry name" value="TYPE II SECRETION SYSTEM PROTEIN H"/>
    <property type="match status" value="1"/>
</dbReference>
<proteinExistence type="predicted"/>
<dbReference type="InterPro" id="IPR045584">
    <property type="entry name" value="Pilin-like"/>
</dbReference>
<evidence type="ECO:0000256" key="1">
    <source>
        <dbReference type="SAM" id="Phobius"/>
    </source>
</evidence>
<keyword evidence="1" id="KW-0472">Membrane</keyword>
<evidence type="ECO:0000313" key="3">
    <source>
        <dbReference type="EMBL" id="MBA2114768.1"/>
    </source>
</evidence>
<organism evidence="3 4">
    <name type="scientific">Bremerella alba</name>
    <dbReference type="NCBI Taxonomy" id="980252"/>
    <lineage>
        <taxon>Bacteria</taxon>
        <taxon>Pseudomonadati</taxon>
        <taxon>Planctomycetota</taxon>
        <taxon>Planctomycetia</taxon>
        <taxon>Pirellulales</taxon>
        <taxon>Pirellulaceae</taxon>
        <taxon>Bremerella</taxon>
    </lineage>
</organism>
<protein>
    <recommendedName>
        <fullName evidence="2">DUF1559 domain-containing protein</fullName>
    </recommendedName>
</protein>
<accession>A0A7V8V4G3</accession>
<keyword evidence="4" id="KW-1185">Reference proteome</keyword>
<name>A0A7V8V4G3_9BACT</name>
<dbReference type="PANTHER" id="PTHR30093">
    <property type="entry name" value="GENERAL SECRETION PATHWAY PROTEIN G"/>
    <property type="match status" value="1"/>
</dbReference>
<keyword evidence="1" id="KW-0812">Transmembrane</keyword>
<dbReference type="InterPro" id="IPR011453">
    <property type="entry name" value="DUF1559"/>
</dbReference>
<keyword evidence="1" id="KW-1133">Transmembrane helix</keyword>
<dbReference type="SUPFAM" id="SSF54523">
    <property type="entry name" value="Pili subunits"/>
    <property type="match status" value="1"/>
</dbReference>
<dbReference type="AlphaFoldDB" id="A0A7V8V4G3"/>
<dbReference type="Proteomes" id="UP000551616">
    <property type="component" value="Unassembled WGS sequence"/>
</dbReference>
<feature type="transmembrane region" description="Helical" evidence="1">
    <location>
        <begin position="22"/>
        <end position="45"/>
    </location>
</feature>